<keyword evidence="3" id="KW-1185">Reference proteome</keyword>
<protein>
    <recommendedName>
        <fullName evidence="4">Peptidase M13 N-terminal domain-containing protein</fullName>
    </recommendedName>
</protein>
<accession>A0AA39M4E5</accession>
<sequence length="445" mass="52071">MYSRRAVFQLLLLTWTISFSAAELGHVFSSSVHPCDDFHEFVCNKKANNGLSPLFKEVLDIYDDRVKEVLAKENDPIIEEFKKIRERHFVEIDVQIVNYTIDEKLADRRLSFVYASNGSEIISEREMFLLDPYLKLLFMKFIYVNDLNPKAWKDELKPLRDEVKSEVVRMTQKSFCDSESECDSDKRIRGTEIRFGFPDESENGAMLTEIVQKIQQRFFDLKKEEVIPPGTEPDELFKAYAKLLRNAYDDVILANDTWRVRFHEKKQFDEYLEINPLATGIGFYFDENYKFIGTMMPASLYKPSTPLSIKLRKMHDTFAFAELFFHANVYFLLVEAPKNHPGRKCYYENLESESRFDGSWGPTLDAERLAADIIAKKNAPRKGRFSDLQWFFIVREATRCEETNERDQKLGTETLKHNLQFRKAFGCQPGQKMVAEKSTMCDVYQ</sequence>
<organism evidence="2 3">
    <name type="scientific">Steinernema hermaphroditum</name>
    <dbReference type="NCBI Taxonomy" id="289476"/>
    <lineage>
        <taxon>Eukaryota</taxon>
        <taxon>Metazoa</taxon>
        <taxon>Ecdysozoa</taxon>
        <taxon>Nematoda</taxon>
        <taxon>Chromadorea</taxon>
        <taxon>Rhabditida</taxon>
        <taxon>Tylenchina</taxon>
        <taxon>Panagrolaimomorpha</taxon>
        <taxon>Strongyloidoidea</taxon>
        <taxon>Steinernematidae</taxon>
        <taxon>Steinernema</taxon>
    </lineage>
</organism>
<keyword evidence="1" id="KW-0732">Signal</keyword>
<dbReference type="GO" id="GO:0004222">
    <property type="term" value="F:metalloendopeptidase activity"/>
    <property type="evidence" value="ECO:0007669"/>
    <property type="project" value="InterPro"/>
</dbReference>
<dbReference type="AlphaFoldDB" id="A0AA39M4E5"/>
<name>A0AA39M4E5_9BILA</name>
<dbReference type="PROSITE" id="PS51885">
    <property type="entry name" value="NEPRILYSIN"/>
    <property type="match status" value="1"/>
</dbReference>
<proteinExistence type="predicted"/>
<evidence type="ECO:0000256" key="1">
    <source>
        <dbReference type="SAM" id="SignalP"/>
    </source>
</evidence>
<evidence type="ECO:0000313" key="2">
    <source>
        <dbReference type="EMBL" id="KAK0420154.1"/>
    </source>
</evidence>
<dbReference type="GO" id="GO:0006508">
    <property type="term" value="P:proteolysis"/>
    <property type="evidence" value="ECO:0007669"/>
    <property type="project" value="InterPro"/>
</dbReference>
<dbReference type="Proteomes" id="UP001175271">
    <property type="component" value="Unassembled WGS sequence"/>
</dbReference>
<evidence type="ECO:0008006" key="4">
    <source>
        <dbReference type="Google" id="ProtNLM"/>
    </source>
</evidence>
<dbReference type="EMBL" id="JAUCMV010000002">
    <property type="protein sequence ID" value="KAK0420154.1"/>
    <property type="molecule type" value="Genomic_DNA"/>
</dbReference>
<gene>
    <name evidence="2" type="ORF">QR680_014542</name>
</gene>
<dbReference type="SUPFAM" id="SSF55486">
    <property type="entry name" value="Metalloproteases ('zincins'), catalytic domain"/>
    <property type="match status" value="1"/>
</dbReference>
<dbReference type="InterPro" id="IPR000718">
    <property type="entry name" value="Peptidase_M13"/>
</dbReference>
<reference evidence="2" key="1">
    <citation type="submission" date="2023-06" db="EMBL/GenBank/DDBJ databases">
        <title>Genomic analysis of the entomopathogenic nematode Steinernema hermaphroditum.</title>
        <authorList>
            <person name="Schwarz E.M."/>
            <person name="Heppert J.K."/>
            <person name="Baniya A."/>
            <person name="Schwartz H.T."/>
            <person name="Tan C.-H."/>
            <person name="Antoshechkin I."/>
            <person name="Sternberg P.W."/>
            <person name="Goodrich-Blair H."/>
            <person name="Dillman A.R."/>
        </authorList>
    </citation>
    <scope>NUCLEOTIDE SEQUENCE</scope>
    <source>
        <strain evidence="2">PS9179</strain>
        <tissue evidence="2">Whole animal</tissue>
    </source>
</reference>
<feature type="signal peptide" evidence="1">
    <location>
        <begin position="1"/>
        <end position="22"/>
    </location>
</feature>
<evidence type="ECO:0000313" key="3">
    <source>
        <dbReference type="Proteomes" id="UP001175271"/>
    </source>
</evidence>
<feature type="chain" id="PRO_5041429465" description="Peptidase M13 N-terminal domain-containing protein" evidence="1">
    <location>
        <begin position="23"/>
        <end position="445"/>
    </location>
</feature>
<comment type="caution">
    <text evidence="2">The sequence shown here is derived from an EMBL/GenBank/DDBJ whole genome shotgun (WGS) entry which is preliminary data.</text>
</comment>